<dbReference type="GO" id="GO:0046872">
    <property type="term" value="F:metal ion binding"/>
    <property type="evidence" value="ECO:0007669"/>
    <property type="project" value="UniProtKB-KW"/>
</dbReference>
<gene>
    <name evidence="5" type="ORF">PFR002_LOCUS6756</name>
</gene>
<reference evidence="5" key="1">
    <citation type="submission" date="2022-12" db="EMBL/GenBank/DDBJ databases">
        <authorList>
            <person name="Webb A."/>
        </authorList>
    </citation>
    <scope>NUCLEOTIDE SEQUENCE</scope>
    <source>
        <strain evidence="5">Pf2</strain>
    </source>
</reference>
<dbReference type="Pfam" id="PF07727">
    <property type="entry name" value="RVT_2"/>
    <property type="match status" value="1"/>
</dbReference>
<evidence type="ECO:0000256" key="2">
    <source>
        <dbReference type="ARBA" id="ARBA00022801"/>
    </source>
</evidence>
<dbReference type="InterPro" id="IPR039537">
    <property type="entry name" value="Retrotran_Ty1/copia-like"/>
</dbReference>
<proteinExistence type="predicted"/>
<dbReference type="SUPFAM" id="SSF53098">
    <property type="entry name" value="Ribonuclease H-like"/>
    <property type="match status" value="1"/>
</dbReference>
<name>A0AAV0U549_9STRA</name>
<evidence type="ECO:0000313" key="5">
    <source>
        <dbReference type="EMBL" id="CAI5732007.1"/>
    </source>
</evidence>
<dbReference type="PANTHER" id="PTHR42648:SF28">
    <property type="entry name" value="TRANSPOSON-ENCODED PROTEIN WITH RIBONUCLEASE H-LIKE AND RETROVIRUS ZINC FINGER-LIKE DOMAINS"/>
    <property type="match status" value="1"/>
</dbReference>
<dbReference type="Proteomes" id="UP001159659">
    <property type="component" value="Unassembled WGS sequence"/>
</dbReference>
<dbReference type="InterPro" id="IPR036397">
    <property type="entry name" value="RNaseH_sf"/>
</dbReference>
<dbReference type="GO" id="GO:0016787">
    <property type="term" value="F:hydrolase activity"/>
    <property type="evidence" value="ECO:0007669"/>
    <property type="project" value="UniProtKB-KW"/>
</dbReference>
<feature type="region of interest" description="Disordered" evidence="3">
    <location>
        <begin position="180"/>
        <end position="252"/>
    </location>
</feature>
<dbReference type="InterPro" id="IPR013103">
    <property type="entry name" value="RVT_2"/>
</dbReference>
<evidence type="ECO:0000256" key="3">
    <source>
        <dbReference type="SAM" id="MobiDB-lite"/>
    </source>
</evidence>
<evidence type="ECO:0000259" key="4">
    <source>
        <dbReference type="PROSITE" id="PS50994"/>
    </source>
</evidence>
<dbReference type="Gene3D" id="3.30.420.10">
    <property type="entry name" value="Ribonuclease H-like superfamily/Ribonuclease H"/>
    <property type="match status" value="1"/>
</dbReference>
<sequence length="395" mass="45168">MNFYEDEGIEQQTTVSYAHQTNGTAERAIRTIVTIGRSLLHHAKLDKTFWAEAAMTAIYIKNRLPSPKIIHKTPFEIICSFKPSVKNMRVFGCQAYILTPREKRLKWDSKARVGIFMGYEEASKAYRVYDIEAGQVISRDITFDEQAFGFTMDRLSEDVDDAVLNLDLLEINNDDVRQITYKQTGKRKNQSRKNMSRSARRRTGLEEASAPENSTDRHQKQRSMARETLSDDEEEKQADIGDQDNCSTPPTFWRASANAVEATDLAEPATFQDAINGSDQVHWRNSIETELKSMRLRGVFRAAKLPSVQGAIGTKWVFNIKRKADGSVEKYKARLVAKGFKQKYGIDYTETFSPVVKYVTLRMVIAITKYFGWPFDQLDVVAAFLYCNGARTYRH</sequence>
<accession>A0AAV0U549</accession>
<evidence type="ECO:0000256" key="1">
    <source>
        <dbReference type="ARBA" id="ARBA00022723"/>
    </source>
</evidence>
<protein>
    <recommendedName>
        <fullName evidence="4">Integrase catalytic domain-containing protein</fullName>
    </recommendedName>
</protein>
<keyword evidence="2" id="KW-0378">Hydrolase</keyword>
<dbReference type="GO" id="GO:0015074">
    <property type="term" value="P:DNA integration"/>
    <property type="evidence" value="ECO:0007669"/>
    <property type="project" value="InterPro"/>
</dbReference>
<dbReference type="PROSITE" id="PS50994">
    <property type="entry name" value="INTEGRASE"/>
    <property type="match status" value="1"/>
</dbReference>
<dbReference type="EMBL" id="CANTFK010000868">
    <property type="protein sequence ID" value="CAI5732007.1"/>
    <property type="molecule type" value="Genomic_DNA"/>
</dbReference>
<feature type="domain" description="Integrase catalytic" evidence="4">
    <location>
        <begin position="1"/>
        <end position="82"/>
    </location>
</feature>
<dbReference type="AlphaFoldDB" id="A0AAV0U549"/>
<organism evidence="5 6">
    <name type="scientific">Peronospora farinosa</name>
    <dbReference type="NCBI Taxonomy" id="134698"/>
    <lineage>
        <taxon>Eukaryota</taxon>
        <taxon>Sar</taxon>
        <taxon>Stramenopiles</taxon>
        <taxon>Oomycota</taxon>
        <taxon>Peronosporomycetes</taxon>
        <taxon>Peronosporales</taxon>
        <taxon>Peronosporaceae</taxon>
        <taxon>Peronospora</taxon>
    </lineage>
</organism>
<dbReference type="Pfam" id="PF25597">
    <property type="entry name" value="SH3_retrovirus"/>
    <property type="match status" value="1"/>
</dbReference>
<feature type="compositionally biased region" description="Basic residues" evidence="3">
    <location>
        <begin position="184"/>
        <end position="202"/>
    </location>
</feature>
<dbReference type="InterPro" id="IPR001584">
    <property type="entry name" value="Integrase_cat-core"/>
</dbReference>
<dbReference type="InterPro" id="IPR012337">
    <property type="entry name" value="RNaseH-like_sf"/>
</dbReference>
<dbReference type="InterPro" id="IPR057670">
    <property type="entry name" value="SH3_retrovirus"/>
</dbReference>
<keyword evidence="1" id="KW-0479">Metal-binding</keyword>
<comment type="caution">
    <text evidence="5">The sequence shown here is derived from an EMBL/GenBank/DDBJ whole genome shotgun (WGS) entry which is preliminary data.</text>
</comment>
<evidence type="ECO:0000313" key="6">
    <source>
        <dbReference type="Proteomes" id="UP001159659"/>
    </source>
</evidence>
<dbReference type="PANTHER" id="PTHR42648">
    <property type="entry name" value="TRANSPOSASE, PUTATIVE-RELATED"/>
    <property type="match status" value="1"/>
</dbReference>
<feature type="compositionally biased region" description="Basic and acidic residues" evidence="3">
    <location>
        <begin position="214"/>
        <end position="229"/>
    </location>
</feature>
<dbReference type="GO" id="GO:0003676">
    <property type="term" value="F:nucleic acid binding"/>
    <property type="evidence" value="ECO:0007669"/>
    <property type="project" value="InterPro"/>
</dbReference>